<dbReference type="InterPro" id="IPR045316">
    <property type="entry name" value="Msc2-like"/>
</dbReference>
<evidence type="ECO:0000259" key="9">
    <source>
        <dbReference type="Pfam" id="PF01545"/>
    </source>
</evidence>
<feature type="compositionally biased region" description="Basic and acidic residues" evidence="7">
    <location>
        <begin position="10"/>
        <end position="21"/>
    </location>
</feature>
<keyword evidence="4 8" id="KW-1133">Transmembrane helix</keyword>
<evidence type="ECO:0000256" key="6">
    <source>
        <dbReference type="ARBA" id="ARBA00023136"/>
    </source>
</evidence>
<dbReference type="Gene3D" id="1.20.1510.10">
    <property type="entry name" value="Cation efflux protein transmembrane domain"/>
    <property type="match status" value="1"/>
</dbReference>
<organism evidence="10 11">
    <name type="scientific">Sphingomonas aerophila</name>
    <dbReference type="NCBI Taxonomy" id="1344948"/>
    <lineage>
        <taxon>Bacteria</taxon>
        <taxon>Pseudomonadati</taxon>
        <taxon>Pseudomonadota</taxon>
        <taxon>Alphaproteobacteria</taxon>
        <taxon>Sphingomonadales</taxon>
        <taxon>Sphingomonadaceae</taxon>
        <taxon>Sphingomonas</taxon>
    </lineage>
</organism>
<evidence type="ECO:0000256" key="4">
    <source>
        <dbReference type="ARBA" id="ARBA00022989"/>
    </source>
</evidence>
<evidence type="ECO:0000313" key="11">
    <source>
        <dbReference type="Proteomes" id="UP000546200"/>
    </source>
</evidence>
<evidence type="ECO:0000256" key="5">
    <source>
        <dbReference type="ARBA" id="ARBA00023065"/>
    </source>
</evidence>
<keyword evidence="6 8" id="KW-0472">Membrane</keyword>
<keyword evidence="2" id="KW-0813">Transport</keyword>
<evidence type="ECO:0000256" key="2">
    <source>
        <dbReference type="ARBA" id="ARBA00022448"/>
    </source>
</evidence>
<comment type="subcellular location">
    <subcellularLocation>
        <location evidence="1">Membrane</location>
        <topology evidence="1">Multi-pass membrane protein</topology>
    </subcellularLocation>
</comment>
<dbReference type="RefSeq" id="WP_184058246.1">
    <property type="nucleotide sequence ID" value="NZ_JACIJK010000007.1"/>
</dbReference>
<keyword evidence="3 8" id="KW-0812">Transmembrane</keyword>
<evidence type="ECO:0000256" key="7">
    <source>
        <dbReference type="SAM" id="MobiDB-lite"/>
    </source>
</evidence>
<name>A0A7W9EWM5_9SPHN</name>
<reference evidence="10 11" key="1">
    <citation type="submission" date="2020-08" db="EMBL/GenBank/DDBJ databases">
        <title>Genomic Encyclopedia of Type Strains, Phase IV (KMG-IV): sequencing the most valuable type-strain genomes for metagenomic binning, comparative biology and taxonomic classification.</title>
        <authorList>
            <person name="Goeker M."/>
        </authorList>
    </citation>
    <scope>NUCLEOTIDE SEQUENCE [LARGE SCALE GENOMIC DNA]</scope>
    <source>
        <strain evidence="10 11">DSM 100044</strain>
    </source>
</reference>
<dbReference type="InterPro" id="IPR058533">
    <property type="entry name" value="Cation_efflux_TM"/>
</dbReference>
<feature type="transmembrane region" description="Helical" evidence="8">
    <location>
        <begin position="59"/>
        <end position="76"/>
    </location>
</feature>
<protein>
    <submittedName>
        <fullName evidence="10">Cation diffusion facilitator family transporter</fullName>
    </submittedName>
</protein>
<dbReference type="PANTHER" id="PTHR45755:SF4">
    <property type="entry name" value="ZINC TRANSPORTER 7"/>
    <property type="match status" value="1"/>
</dbReference>
<feature type="transmembrane region" description="Helical" evidence="8">
    <location>
        <begin position="171"/>
        <end position="191"/>
    </location>
</feature>
<dbReference type="NCBIfam" id="TIGR01297">
    <property type="entry name" value="CDF"/>
    <property type="match status" value="1"/>
</dbReference>
<dbReference type="NCBIfam" id="NF033827">
    <property type="entry name" value="CDF_efflux_DmeF"/>
    <property type="match status" value="1"/>
</dbReference>
<dbReference type="AlphaFoldDB" id="A0A7W9EWM5"/>
<feature type="transmembrane region" description="Helical" evidence="8">
    <location>
        <begin position="27"/>
        <end position="47"/>
    </location>
</feature>
<dbReference type="EMBL" id="JACIJK010000007">
    <property type="protein sequence ID" value="MBB5715688.1"/>
    <property type="molecule type" value="Genomic_DNA"/>
</dbReference>
<evidence type="ECO:0000256" key="3">
    <source>
        <dbReference type="ARBA" id="ARBA00022692"/>
    </source>
</evidence>
<feature type="domain" description="Cation efflux protein transmembrane" evidence="9">
    <location>
        <begin position="28"/>
        <end position="229"/>
    </location>
</feature>
<feature type="region of interest" description="Disordered" evidence="7">
    <location>
        <begin position="300"/>
        <end position="319"/>
    </location>
</feature>
<dbReference type="GO" id="GO:0005385">
    <property type="term" value="F:zinc ion transmembrane transporter activity"/>
    <property type="evidence" value="ECO:0007669"/>
    <property type="project" value="InterPro"/>
</dbReference>
<evidence type="ECO:0000313" key="10">
    <source>
        <dbReference type="EMBL" id="MBB5715688.1"/>
    </source>
</evidence>
<comment type="caution">
    <text evidence="10">The sequence shown here is derived from an EMBL/GenBank/DDBJ whole genome shotgun (WGS) entry which is preliminary data.</text>
</comment>
<feature type="region of interest" description="Disordered" evidence="7">
    <location>
        <begin position="1"/>
        <end position="21"/>
    </location>
</feature>
<feature type="transmembrane region" description="Helical" evidence="8">
    <location>
        <begin position="129"/>
        <end position="148"/>
    </location>
</feature>
<evidence type="ECO:0000256" key="1">
    <source>
        <dbReference type="ARBA" id="ARBA00004141"/>
    </source>
</evidence>
<dbReference type="InterPro" id="IPR027469">
    <property type="entry name" value="Cation_efflux_TMD_sf"/>
</dbReference>
<feature type="transmembrane region" description="Helical" evidence="8">
    <location>
        <begin position="97"/>
        <end position="117"/>
    </location>
</feature>
<evidence type="ECO:0000256" key="8">
    <source>
        <dbReference type="SAM" id="Phobius"/>
    </source>
</evidence>
<keyword evidence="5" id="KW-0406">Ion transport</keyword>
<keyword evidence="11" id="KW-1185">Reference proteome</keyword>
<sequence>MNTATCSQLHADHNPARDHRRSERATTAVLVLTLTTMIVEIVAGWWTGSMALLADGWHMAMHTVAMAVAVFAYRFARRNRDSARYSFGAGKAADLGAFANAVMLAVVAMLVAGESVQRLASPSPIDFTPALWIATAGLAVNLLSAWLLRDEPHDHGDGHAHDHGHDHNREAAFIHVLSDALTSVLAIVALLCGRRFGWTWLDPATGLLGAVMILRWSVSLIRRSGAILLDASPESETTQRIRAIVTDHGDQLHDLHVWPIAAGRYAVAVSASPTGQDTYREAILALPGVAHLTLDRSDEGHGPVAAGALDHHHGHHHHQ</sequence>
<dbReference type="SUPFAM" id="SSF161111">
    <property type="entry name" value="Cation efflux protein transmembrane domain-like"/>
    <property type="match status" value="1"/>
</dbReference>
<proteinExistence type="predicted"/>
<gene>
    <name evidence="10" type="ORF">FHS94_002543</name>
</gene>
<feature type="transmembrane region" description="Helical" evidence="8">
    <location>
        <begin position="197"/>
        <end position="218"/>
    </location>
</feature>
<dbReference type="InterPro" id="IPR002524">
    <property type="entry name" value="Cation_efflux"/>
</dbReference>
<dbReference type="PANTHER" id="PTHR45755">
    <property type="match status" value="1"/>
</dbReference>
<accession>A0A7W9EWM5</accession>
<dbReference type="Proteomes" id="UP000546200">
    <property type="component" value="Unassembled WGS sequence"/>
</dbReference>
<dbReference type="Pfam" id="PF01545">
    <property type="entry name" value="Cation_efflux"/>
    <property type="match status" value="1"/>
</dbReference>
<dbReference type="GO" id="GO:0006882">
    <property type="term" value="P:intracellular zinc ion homeostasis"/>
    <property type="evidence" value="ECO:0007669"/>
    <property type="project" value="InterPro"/>
</dbReference>
<dbReference type="GO" id="GO:0016020">
    <property type="term" value="C:membrane"/>
    <property type="evidence" value="ECO:0007669"/>
    <property type="project" value="UniProtKB-SubCell"/>
</dbReference>